<keyword evidence="1" id="KW-0433">Leucine-rich repeat</keyword>
<dbReference type="PANTHER" id="PTHR24106">
    <property type="entry name" value="NACHT, LRR AND CARD DOMAINS-CONTAINING"/>
    <property type="match status" value="1"/>
</dbReference>
<keyword evidence="2" id="KW-0677">Repeat</keyword>
<accession>A0A6F9DLM9</accession>
<keyword evidence="4" id="KW-0067">ATP-binding</keyword>
<dbReference type="GO" id="GO:0005524">
    <property type="term" value="F:ATP binding"/>
    <property type="evidence" value="ECO:0007669"/>
    <property type="project" value="UniProtKB-KW"/>
</dbReference>
<dbReference type="InterPro" id="IPR051261">
    <property type="entry name" value="NLR"/>
</dbReference>
<dbReference type="EMBL" id="LR788492">
    <property type="protein sequence ID" value="CAB3264354.1"/>
    <property type="molecule type" value="mRNA"/>
</dbReference>
<evidence type="ECO:0000256" key="3">
    <source>
        <dbReference type="ARBA" id="ARBA00022741"/>
    </source>
</evidence>
<sequence length="1021" mass="115955">MERNDAESGVQHCDDQIQNASTSGQYLASTSNPSQPFQLQQPDTSLNFHQPQNPNIFYYPNQAVPPPQQTDARNQFDAAAVRGNISHSQQFRYQISWNTRPTYSYANQQHYAAVNPAYMGAQPYVNQQAYSHQANFQLNVHQYSAVNQGLSGLQQNHNLPHYYPQQFSQTWLNQPPSVQNPYPLGIHHNVSPSSMRCQQSDNRALCGTNPCGIAHHNSAQQTQTPVAALATETWNISHERQQQAPQQPQSDQHIANNQTIQMDGTTVSGGSILGVQGNVNIYNTPGKALQPPRADDRSDIDLLTVKEDLKTSAKSQCSSKNFLKLTGQKIEICPMEITDKPSRKIQPAEYETPRKQKKLAKSSKNWEEEGHYNRRKDYEKIDLKEKNKVSVKSLFNLAEQQPSKNGESECQENVVALIGQPGIGKTTLSKVITENILQDKMENITNINWVFYISVKSIKFENSVSLVDFLLKFSLDVTQYNKLNGEGFSSLQETMLKEILDSKNVFIAFDGLDEASTEWNLEYKGGLNLHEKNNPLLYVFGLMNGDILPNAKKLFTSRQNHFFSIDENHRPQFVAEVLGLNTESQESLCKQICPDHKDQVWKIIESNPNLSYSCYVPAKCVFITFAVWKSLKEDSSERFHSITHIFACGFKYYFADGFVKGKVKDEKYMDKIAKLAWNGFEKKKSVFEKEDLDNVGIDIETFVNILSAFVTEENWGMTILDCDRKSNFSHLIWQEYFAACYLVYFSSVDEFYELIPQFESHRWEVVTKFVFGLFNSDIKKVGKNCFLATNQNELEFLAKKTELLKLARDEMKVRLKNTGNMSMTKLVQVCSWLQEIDDEKCYQEVVPFLSLKINLSGNLLLTDVSSITEVLSHSEAKHEVKISEHCKFPHGSLKEFLENLGKPNIKMKLLDLSGWNITDKIAFGIASCAHNIEELDLVNYCKLTTAGICKLAKAVSKRLQPMKVFDISGNTLDEEAENCLLGCLHNIQDELKVSKSCISADFESKYSRLPEPKPRLDVVPL</sequence>
<reference evidence="7" key="1">
    <citation type="submission" date="2020-04" db="EMBL/GenBank/DDBJ databases">
        <authorList>
            <person name="Neveu A P."/>
        </authorList>
    </citation>
    <scope>NUCLEOTIDE SEQUENCE</scope>
    <source>
        <tissue evidence="7">Whole embryo</tissue>
    </source>
</reference>
<dbReference type="SUPFAM" id="SSF52047">
    <property type="entry name" value="RNI-like"/>
    <property type="match status" value="1"/>
</dbReference>
<dbReference type="Gene3D" id="3.80.10.10">
    <property type="entry name" value="Ribonuclease Inhibitor"/>
    <property type="match status" value="1"/>
</dbReference>
<dbReference type="PROSITE" id="PS50837">
    <property type="entry name" value="NACHT"/>
    <property type="match status" value="1"/>
</dbReference>
<dbReference type="InterPro" id="IPR007111">
    <property type="entry name" value="NACHT_NTPase"/>
</dbReference>
<evidence type="ECO:0000256" key="1">
    <source>
        <dbReference type="ARBA" id="ARBA00022614"/>
    </source>
</evidence>
<feature type="domain" description="NACHT" evidence="6">
    <location>
        <begin position="413"/>
        <end position="558"/>
    </location>
</feature>
<gene>
    <name evidence="7" type="primary">Nlrc3-004</name>
</gene>
<evidence type="ECO:0000256" key="2">
    <source>
        <dbReference type="ARBA" id="ARBA00022737"/>
    </source>
</evidence>
<keyword evidence="3" id="KW-0547">Nucleotide-binding</keyword>
<feature type="region of interest" description="Disordered" evidence="5">
    <location>
        <begin position="19"/>
        <end position="45"/>
    </location>
</feature>
<organism evidence="7">
    <name type="scientific">Phallusia mammillata</name>
    <dbReference type="NCBI Taxonomy" id="59560"/>
    <lineage>
        <taxon>Eukaryota</taxon>
        <taxon>Metazoa</taxon>
        <taxon>Chordata</taxon>
        <taxon>Tunicata</taxon>
        <taxon>Ascidiacea</taxon>
        <taxon>Phlebobranchia</taxon>
        <taxon>Ascidiidae</taxon>
        <taxon>Phallusia</taxon>
    </lineage>
</organism>
<name>A0A6F9DLM9_9ASCI</name>
<evidence type="ECO:0000259" key="6">
    <source>
        <dbReference type="PROSITE" id="PS50837"/>
    </source>
</evidence>
<proteinExistence type="evidence at transcript level"/>
<dbReference type="InterPro" id="IPR032675">
    <property type="entry name" value="LRR_dom_sf"/>
</dbReference>
<dbReference type="Gene3D" id="3.40.50.300">
    <property type="entry name" value="P-loop containing nucleotide triphosphate hydrolases"/>
    <property type="match status" value="1"/>
</dbReference>
<evidence type="ECO:0000256" key="5">
    <source>
        <dbReference type="SAM" id="MobiDB-lite"/>
    </source>
</evidence>
<evidence type="ECO:0000313" key="7">
    <source>
        <dbReference type="EMBL" id="CAB3264354.1"/>
    </source>
</evidence>
<dbReference type="Pfam" id="PF05729">
    <property type="entry name" value="NACHT"/>
    <property type="match status" value="1"/>
</dbReference>
<dbReference type="SUPFAM" id="SSF52540">
    <property type="entry name" value="P-loop containing nucleoside triphosphate hydrolases"/>
    <property type="match status" value="1"/>
</dbReference>
<dbReference type="AlphaFoldDB" id="A0A6F9DLM9"/>
<protein>
    <submittedName>
        <fullName evidence="7">Protein NLRC3-like</fullName>
    </submittedName>
</protein>
<evidence type="ECO:0000256" key="4">
    <source>
        <dbReference type="ARBA" id="ARBA00022840"/>
    </source>
</evidence>
<dbReference type="InterPro" id="IPR027417">
    <property type="entry name" value="P-loop_NTPase"/>
</dbReference>